<dbReference type="GO" id="GO:0035517">
    <property type="term" value="C:PR-DUB complex"/>
    <property type="evidence" value="ECO:0007669"/>
    <property type="project" value="TreeGrafter"/>
</dbReference>
<keyword evidence="7" id="KW-0539">Nucleus</keyword>
<dbReference type="GO" id="GO:0008270">
    <property type="term" value="F:zinc ion binding"/>
    <property type="evidence" value="ECO:0007669"/>
    <property type="project" value="UniProtKB-KW"/>
</dbReference>
<dbReference type="GO" id="GO:0009887">
    <property type="term" value="P:animal organ morphogenesis"/>
    <property type="evidence" value="ECO:0007669"/>
    <property type="project" value="TreeGrafter"/>
</dbReference>
<feature type="domain" description="DEUBAD" evidence="9">
    <location>
        <begin position="189"/>
        <end position="307"/>
    </location>
</feature>
<evidence type="ECO:0000256" key="2">
    <source>
        <dbReference type="ARBA" id="ARBA00022723"/>
    </source>
</evidence>
<dbReference type="InterPro" id="IPR024811">
    <property type="entry name" value="ASX/ASX-like"/>
</dbReference>
<feature type="compositionally biased region" description="Polar residues" evidence="8">
    <location>
        <begin position="1"/>
        <end position="29"/>
    </location>
</feature>
<name>A0A9Q0M662_BLOTA</name>
<keyword evidence="5" id="KW-0805">Transcription regulation</keyword>
<dbReference type="EMBL" id="JAPWDV010000002">
    <property type="protein sequence ID" value="KAJ6219569.1"/>
    <property type="molecule type" value="Genomic_DNA"/>
</dbReference>
<dbReference type="PANTHER" id="PTHR13578:SF20">
    <property type="entry name" value="POLYCOMB PROTEIN ASX"/>
    <property type="match status" value="1"/>
</dbReference>
<feature type="compositionally biased region" description="Polar residues" evidence="8">
    <location>
        <begin position="368"/>
        <end position="382"/>
    </location>
</feature>
<evidence type="ECO:0000313" key="10">
    <source>
        <dbReference type="EMBL" id="KAJ6219569.1"/>
    </source>
</evidence>
<organism evidence="10 11">
    <name type="scientific">Blomia tropicalis</name>
    <name type="common">Mite</name>
    <dbReference type="NCBI Taxonomy" id="40697"/>
    <lineage>
        <taxon>Eukaryota</taxon>
        <taxon>Metazoa</taxon>
        <taxon>Ecdysozoa</taxon>
        <taxon>Arthropoda</taxon>
        <taxon>Chelicerata</taxon>
        <taxon>Arachnida</taxon>
        <taxon>Acari</taxon>
        <taxon>Acariformes</taxon>
        <taxon>Sarcoptiformes</taxon>
        <taxon>Astigmata</taxon>
        <taxon>Glycyphagoidea</taxon>
        <taxon>Echimyopodidae</taxon>
        <taxon>Blomia</taxon>
    </lineage>
</organism>
<evidence type="ECO:0000256" key="5">
    <source>
        <dbReference type="ARBA" id="ARBA00023015"/>
    </source>
</evidence>
<feature type="region of interest" description="Disordered" evidence="8">
    <location>
        <begin position="368"/>
        <end position="394"/>
    </location>
</feature>
<keyword evidence="4" id="KW-0862">Zinc</keyword>
<dbReference type="AlphaFoldDB" id="A0A9Q0M662"/>
<feature type="region of interest" description="Disordered" evidence="8">
    <location>
        <begin position="1"/>
        <end position="119"/>
    </location>
</feature>
<evidence type="ECO:0000256" key="3">
    <source>
        <dbReference type="ARBA" id="ARBA00022771"/>
    </source>
</evidence>
<evidence type="ECO:0000256" key="8">
    <source>
        <dbReference type="SAM" id="MobiDB-lite"/>
    </source>
</evidence>
<evidence type="ECO:0000256" key="1">
    <source>
        <dbReference type="ARBA" id="ARBA00004123"/>
    </source>
</evidence>
<keyword evidence="6" id="KW-0804">Transcription</keyword>
<feature type="compositionally biased region" description="Low complexity" evidence="8">
    <location>
        <begin position="86"/>
        <end position="119"/>
    </location>
</feature>
<comment type="caution">
    <text evidence="10">The sequence shown here is derived from an EMBL/GenBank/DDBJ whole genome shotgun (WGS) entry which is preliminary data.</text>
</comment>
<evidence type="ECO:0000313" key="11">
    <source>
        <dbReference type="Proteomes" id="UP001142055"/>
    </source>
</evidence>
<dbReference type="PROSITE" id="PS51916">
    <property type="entry name" value="DEUBAD"/>
    <property type="match status" value="1"/>
</dbReference>
<evidence type="ECO:0000256" key="6">
    <source>
        <dbReference type="ARBA" id="ARBA00023163"/>
    </source>
</evidence>
<evidence type="ECO:0000256" key="4">
    <source>
        <dbReference type="ARBA" id="ARBA00022833"/>
    </source>
</evidence>
<keyword evidence="2" id="KW-0479">Metal-binding</keyword>
<sequence>MENNNNKNKLPDTTLNNGTDNSTDSTSVNIRKRPIPIVIARSTRPQRSSKCIKKAYSPPPSSAPSSQSSVKRGGTKPPTKINKVLQQSTNNVSSNKVTTNQQQQSKNINNNNKEGGKRNLNTVNGQISLIRRANRDRKFSRILINSLDQHVDKILDTVRVRGRKGKNKVTRSMQIQEMRNNKKIDLNTPESILTTINLSTIINRKNFDRLPSYYQYRLTQLLPKCDQIMLPNDIVSPSDTALNNEFFSRALASYSYRLCEGRLTNESLYRLRRELDREKKNLDPLKVKYFEPFFKEPEELIDKEKEGNLRHKNGMAFLNTMVNCIEVCRNICSRKDFSHNNSTKHGTQNLSKEISNKPVVHFNDQIATSHDGQNKQNDSLIDSKSKQVTAATATTTTTTKVSVKSSNFPMLVMSREKKSDQSVEILDYFEQVQFDEIIKVMENKNEVNQTNKTTTKLVDDKQTNISISETNSTNIGNGLKSSHQESSQQLSVSVCNNLPKKDDCIEQKSGQTLVTSKPQSLSIDVATSPSLKLSEFLAKLQKEVHPINSQLNINTFKNSREWEKFFQSIYLINCLLKKFIHCLFNHYYMAEYKKLKLAMELLLVPLDYVCKSCSLFIESYRNLSIQIDIPKLNSKMKPIIPNELLSSFEHIELTINNQMVLNQFSNGSHETKLYFENLNDGIMEQMLVYADELICGDFDSVAKQIIYCSEPVSVETLFDYLRRMKMFIKIVRGLHLSWDIPDCYS</sequence>
<accession>A0A9Q0M662</accession>
<dbReference type="PANTHER" id="PTHR13578">
    <property type="entry name" value="ADDITIONAL SEX COMBS LIKE PROTEIN ASXL"/>
    <property type="match status" value="1"/>
</dbReference>
<dbReference type="Pfam" id="PF13919">
    <property type="entry name" value="ASXH"/>
    <property type="match status" value="1"/>
</dbReference>
<keyword evidence="3" id="KW-0863">Zinc-finger</keyword>
<dbReference type="GO" id="GO:0045944">
    <property type="term" value="P:positive regulation of transcription by RNA polymerase II"/>
    <property type="evidence" value="ECO:0007669"/>
    <property type="project" value="TreeGrafter"/>
</dbReference>
<dbReference type="Proteomes" id="UP001142055">
    <property type="component" value="Chromosome 2"/>
</dbReference>
<reference evidence="10" key="1">
    <citation type="submission" date="2022-12" db="EMBL/GenBank/DDBJ databases">
        <title>Genome assemblies of Blomia tropicalis.</title>
        <authorList>
            <person name="Cui Y."/>
        </authorList>
    </citation>
    <scope>NUCLEOTIDE SEQUENCE</scope>
    <source>
        <tissue evidence="10">Adult mites</tissue>
    </source>
</reference>
<dbReference type="GO" id="GO:0003682">
    <property type="term" value="F:chromatin binding"/>
    <property type="evidence" value="ECO:0007669"/>
    <property type="project" value="TreeGrafter"/>
</dbReference>
<keyword evidence="11" id="KW-1185">Reference proteome</keyword>
<dbReference type="InterPro" id="IPR028020">
    <property type="entry name" value="ASX_DEUBAD_dom"/>
</dbReference>
<gene>
    <name evidence="10" type="ORF">RDWZM_005381</name>
</gene>
<protein>
    <recommendedName>
        <fullName evidence="9">DEUBAD domain-containing protein</fullName>
    </recommendedName>
</protein>
<proteinExistence type="predicted"/>
<evidence type="ECO:0000256" key="7">
    <source>
        <dbReference type="ARBA" id="ARBA00023242"/>
    </source>
</evidence>
<comment type="subcellular location">
    <subcellularLocation>
        <location evidence="1">Nucleus</location>
    </subcellularLocation>
</comment>
<dbReference type="InterPro" id="IPR044867">
    <property type="entry name" value="DEUBAD_dom"/>
</dbReference>
<evidence type="ECO:0000259" key="9">
    <source>
        <dbReference type="PROSITE" id="PS51916"/>
    </source>
</evidence>